<dbReference type="Gene3D" id="3.40.630.30">
    <property type="match status" value="1"/>
</dbReference>
<dbReference type="InterPro" id="IPR000182">
    <property type="entry name" value="GNAT_dom"/>
</dbReference>
<evidence type="ECO:0000259" key="3">
    <source>
        <dbReference type="PROSITE" id="PS51186"/>
    </source>
</evidence>
<dbReference type="PANTHER" id="PTHR43877">
    <property type="entry name" value="AMINOALKYLPHOSPHONATE N-ACETYLTRANSFERASE-RELATED-RELATED"/>
    <property type="match status" value="1"/>
</dbReference>
<keyword evidence="2 4" id="KW-0012">Acyltransferase</keyword>
<dbReference type="Pfam" id="PF00583">
    <property type="entry name" value="Acetyltransf_1"/>
    <property type="match status" value="2"/>
</dbReference>
<dbReference type="SUPFAM" id="SSF55729">
    <property type="entry name" value="Acyl-CoA N-acyltransferases (Nat)"/>
    <property type="match status" value="2"/>
</dbReference>
<reference evidence="5" key="1">
    <citation type="journal article" date="2019" name="Int. J. Syst. Evol. Microbiol.">
        <title>The Global Catalogue of Microorganisms (GCM) 10K type strain sequencing project: providing services to taxonomists for standard genome sequencing and annotation.</title>
        <authorList>
            <consortium name="The Broad Institute Genomics Platform"/>
            <consortium name="The Broad Institute Genome Sequencing Center for Infectious Disease"/>
            <person name="Wu L."/>
            <person name="Ma J."/>
        </authorList>
    </citation>
    <scope>NUCLEOTIDE SEQUENCE [LARGE SCALE GENOMIC DNA]</scope>
    <source>
        <strain evidence="5">TBRC 7912</strain>
    </source>
</reference>
<feature type="domain" description="N-acetyltransferase" evidence="3">
    <location>
        <begin position="3"/>
        <end position="169"/>
    </location>
</feature>
<proteinExistence type="predicted"/>
<protein>
    <submittedName>
        <fullName evidence="4">GNAT family N-acetyltransferase</fullName>
        <ecNumber evidence="4">2.3.1.-</ecNumber>
    </submittedName>
</protein>
<organism evidence="4 5">
    <name type="scientific">Streptosporangium jomthongense</name>
    <dbReference type="NCBI Taxonomy" id="1193683"/>
    <lineage>
        <taxon>Bacteria</taxon>
        <taxon>Bacillati</taxon>
        <taxon>Actinomycetota</taxon>
        <taxon>Actinomycetes</taxon>
        <taxon>Streptosporangiales</taxon>
        <taxon>Streptosporangiaceae</taxon>
        <taxon>Streptosporangium</taxon>
    </lineage>
</organism>
<dbReference type="EMBL" id="JBHSBC010000011">
    <property type="protein sequence ID" value="MFC3980749.1"/>
    <property type="molecule type" value="Genomic_DNA"/>
</dbReference>
<dbReference type="GO" id="GO:0016746">
    <property type="term" value="F:acyltransferase activity"/>
    <property type="evidence" value="ECO:0007669"/>
    <property type="project" value="UniProtKB-KW"/>
</dbReference>
<dbReference type="Proteomes" id="UP001595698">
    <property type="component" value="Unassembled WGS sequence"/>
</dbReference>
<evidence type="ECO:0000256" key="2">
    <source>
        <dbReference type="ARBA" id="ARBA00023315"/>
    </source>
</evidence>
<sequence length="317" mass="34234">MTFTWTPLTGDDVDRWAELLTAVEAEDRTGDNYSRSDLLQDLALADPAEGTCGVWDGDRLVAFGVVYAGSVAEPGHIMRTWGAVHPAYRRRGLGGRLMNWTLQVGRRVHEGLFPGRPLSLHVYVHDGNEGAGAVARAAGMLPVRTFHVMTRDLAAPLSESHLPEGLKIVPYGDDLEEAAREVRNAAFADHWGSTPHTAESWREKLIGLEAFSGKDSFVVQEESGRSVGILLTFYYAADTEVTGVREAWVQTVATLEDWRGRGVAGALLAHALAHFRSEGYGKAALSVDTGNATGAPGVYLRAGFEVSRGATAYVADL</sequence>
<evidence type="ECO:0000313" key="5">
    <source>
        <dbReference type="Proteomes" id="UP001595698"/>
    </source>
</evidence>
<gene>
    <name evidence="4" type="ORF">ACFOYY_11490</name>
</gene>
<comment type="caution">
    <text evidence="4">The sequence shown here is derived from an EMBL/GenBank/DDBJ whole genome shotgun (WGS) entry which is preliminary data.</text>
</comment>
<feature type="domain" description="N-acetyltransferase" evidence="3">
    <location>
        <begin position="166"/>
        <end position="317"/>
    </location>
</feature>
<dbReference type="InterPro" id="IPR016181">
    <property type="entry name" value="Acyl_CoA_acyltransferase"/>
</dbReference>
<keyword evidence="5" id="KW-1185">Reference proteome</keyword>
<dbReference type="InterPro" id="IPR050832">
    <property type="entry name" value="Bact_Acetyltransf"/>
</dbReference>
<evidence type="ECO:0000313" key="4">
    <source>
        <dbReference type="EMBL" id="MFC3980749.1"/>
    </source>
</evidence>
<dbReference type="RefSeq" id="WP_386189735.1">
    <property type="nucleotide sequence ID" value="NZ_JBHSBC010000011.1"/>
</dbReference>
<keyword evidence="1 4" id="KW-0808">Transferase</keyword>
<name>A0ABV8EYT6_9ACTN</name>
<dbReference type="CDD" id="cd04301">
    <property type="entry name" value="NAT_SF"/>
    <property type="match status" value="1"/>
</dbReference>
<dbReference type="EC" id="2.3.1.-" evidence="4"/>
<dbReference type="PROSITE" id="PS51186">
    <property type="entry name" value="GNAT"/>
    <property type="match status" value="2"/>
</dbReference>
<evidence type="ECO:0000256" key="1">
    <source>
        <dbReference type="ARBA" id="ARBA00022679"/>
    </source>
</evidence>
<accession>A0ABV8EYT6</accession>